<dbReference type="CDD" id="cd12117">
    <property type="entry name" value="A_NRPS_Srf_like"/>
    <property type="match status" value="1"/>
</dbReference>
<dbReference type="Gene3D" id="3.40.50.720">
    <property type="entry name" value="NAD(P)-binding Rossmann-like Domain"/>
    <property type="match status" value="1"/>
</dbReference>
<dbReference type="Pfam" id="PF07993">
    <property type="entry name" value="NAD_binding_4"/>
    <property type="match status" value="1"/>
</dbReference>
<dbReference type="SUPFAM" id="SSF47336">
    <property type="entry name" value="ACP-like"/>
    <property type="match status" value="3"/>
</dbReference>
<dbReference type="InterPro" id="IPR025110">
    <property type="entry name" value="AMP-bd_C"/>
</dbReference>
<comment type="cofactor">
    <cofactor evidence="1">
        <name>pantetheine 4'-phosphate</name>
        <dbReference type="ChEBI" id="CHEBI:47942"/>
    </cofactor>
</comment>
<feature type="compositionally biased region" description="Low complexity" evidence="5">
    <location>
        <begin position="3531"/>
        <end position="3540"/>
    </location>
</feature>
<dbReference type="InterPro" id="IPR036291">
    <property type="entry name" value="NAD(P)-bd_dom_sf"/>
</dbReference>
<dbReference type="InterPro" id="IPR006162">
    <property type="entry name" value="Ppantetheine_attach_site"/>
</dbReference>
<evidence type="ECO:0000313" key="8">
    <source>
        <dbReference type="Proteomes" id="UP001241758"/>
    </source>
</evidence>
<dbReference type="Pfam" id="PF00501">
    <property type="entry name" value="AMP-binding"/>
    <property type="match status" value="3"/>
</dbReference>
<accession>A0ABT6WW85</accession>
<dbReference type="PANTHER" id="PTHR45527:SF14">
    <property type="entry name" value="PLIPASTATIN SYNTHASE SUBUNIT B"/>
    <property type="match status" value="1"/>
</dbReference>
<evidence type="ECO:0000256" key="3">
    <source>
        <dbReference type="ARBA" id="ARBA00022553"/>
    </source>
</evidence>
<evidence type="ECO:0000256" key="4">
    <source>
        <dbReference type="ARBA" id="ARBA00022598"/>
    </source>
</evidence>
<dbReference type="Gene3D" id="2.30.38.10">
    <property type="entry name" value="Luciferase, Domain 3"/>
    <property type="match status" value="1"/>
</dbReference>
<dbReference type="Gene3D" id="1.10.1200.10">
    <property type="entry name" value="ACP-like"/>
    <property type="match status" value="3"/>
</dbReference>
<dbReference type="Gene3D" id="3.30.300.30">
    <property type="match status" value="3"/>
</dbReference>
<keyword evidence="4" id="KW-0436">Ligase</keyword>
<organism evidence="7 8">
    <name type="scientific">Actinoplanes sandaracinus</name>
    <dbReference type="NCBI Taxonomy" id="3045177"/>
    <lineage>
        <taxon>Bacteria</taxon>
        <taxon>Bacillati</taxon>
        <taxon>Actinomycetota</taxon>
        <taxon>Actinomycetes</taxon>
        <taxon>Micromonosporales</taxon>
        <taxon>Micromonosporaceae</taxon>
        <taxon>Actinoplanes</taxon>
    </lineage>
</organism>
<dbReference type="PROSITE" id="PS50075">
    <property type="entry name" value="CARRIER"/>
    <property type="match status" value="3"/>
</dbReference>
<dbReference type="EMBL" id="JASCTH010000029">
    <property type="protein sequence ID" value="MDI6104007.1"/>
    <property type="molecule type" value="Genomic_DNA"/>
</dbReference>
<feature type="domain" description="Carrier" evidence="6">
    <location>
        <begin position="3055"/>
        <end position="3130"/>
    </location>
</feature>
<dbReference type="RefSeq" id="WP_282765262.1">
    <property type="nucleotide sequence ID" value="NZ_JASCTH010000029.1"/>
</dbReference>
<feature type="domain" description="Carrier" evidence="6">
    <location>
        <begin position="2001"/>
        <end position="2076"/>
    </location>
</feature>
<dbReference type="Gene3D" id="3.30.559.30">
    <property type="entry name" value="Nonribosomal peptide synthetase, condensation domain"/>
    <property type="match status" value="3"/>
</dbReference>
<dbReference type="InterPro" id="IPR042099">
    <property type="entry name" value="ANL_N_sf"/>
</dbReference>
<dbReference type="NCBIfam" id="TIGR01733">
    <property type="entry name" value="AA-adenyl-dom"/>
    <property type="match status" value="3"/>
</dbReference>
<reference evidence="7 8" key="1">
    <citation type="submission" date="2023-05" db="EMBL/GenBank/DDBJ databases">
        <title>Actinoplanes sp. NEAU-A12 genome sequencing.</title>
        <authorList>
            <person name="Wang Z.-S."/>
        </authorList>
    </citation>
    <scope>NUCLEOTIDE SEQUENCE [LARGE SCALE GENOMIC DNA]</scope>
    <source>
        <strain evidence="7 8">NEAU-A12</strain>
    </source>
</reference>
<sequence length="3540" mass="376570">MTALSYAQQRLWFLNQLEGATATYNMPFALRLTGRLDLAVLRAALLDVIDRHESLRTVFPAHDGVPVQHVLDPAGVGLDLTVEDLAATDLPEALTEGGRRPFDLTADLPLRARVFRLAPEEHVLLLVVHHIAGDGWSVAPLMRDLSQAYEARLHGHRPGWEELPVQYTDYSLWQRELLGEEHGVLQEQLDHWRTALAGSPAEILLPYDRRHPAMPSHHGEQVTLTVPAEVHRGLLRLAAETDSTLFMVLQTAVTALLHRLGAGDDIPLGTAVAGRTEEDLDDLVGFFVNTLVLRADVSGGPTFRQLLGRVRETALGAYANQDIPFDRLVEELAPARSLARSALFQVMVLLQNTTAARLDLPGLLVEVESVVTNVAKFDLVVNFDERPAGGIDCAVDYATDVFDAATAQSIVDRLGIVLTALAAGPDTPVRDVELLGDEERRALTAAPLTGGAGTDTGDTIVSRFEVQAAARPGAIALTCDGVTMSYGELNAAANRLAHHLIERGAGPEKLVAIRFPRCHEAVVALLGVLKAGAAYLPVDPGYPADRIAYMLADADPVLTVTPEVLRATAGQPATDPGVALSPANAAYVIYTSGSTGRPKGVLVPHANAIRLLTETDHWFGFRPDDVWTLFHSYAFDFSVWELWGPLLHGGRLVVVSHADSRSPEDFLRLLVDERVTVLNQTPSAFYQLIGADRDAPELGARLALRTVIFGGEALDPGRLTDWYRRHDPAAPVLVNMYGITETTVHVSYVALDETAAARPGSVIGEAIPDLAMYVLDERLRPVPAGVPGEIYVAGAGLARGYLNRPDLTAARFVANPFTRAGCPQAGSRLYRTGDVARRLPGGHLEYLGRSDDQVQLRGFRIELGEVEQVLARQPGVTGAAVVVRDDRLAGYVTGDVAPGQVREQAARSLPDYMVPSTVTVLPAFPLTGNGKLDRAALPDPAVTGNAAGRAPRTPAEQILCGLFAEILGLPEVGADDDFFDLGGHSLLATRLAARARSALGVELPVRDVFAAPTPARLAAVAEAASGSARPPLRPAELPDPLPLSPAQQRLWFLNQLDGPTATYNMPYALRLTGALDAGALRAALGDLVARHESLRTVYPAPGGEPRQVVLDPAGATVELSERDLTAAELGRALAGAAAVRFDLAHQLPLRAWLWRLGPDDHVLGLVIHHIAGDGWSTAPLLRDLSTAYTARLAGHAPGWTPLPVRYADYTLWQRDLLGRDTDPDSLLRQQLRYWKQTLAGAPAELELPFDRPHPAVASHQGGHIRFQLDAGTHRALLGVARGSDTTLHMVLQAAFAVLLHRAGAGDDLPVGVAVAGRTDEALDDVVGFFVNTLVLRADLSGNPTFTELLARVRETALNAYAHQDVPFDRVVEELAPTRSTARQPLVQVLLTLQNTAHAGLDLPGLTVTAEPVTLNAAKFDLLAAFEEQGTSKEPAGLTGVLEYAADVFDRSTAQALADRMVRILGTVATGPHTRLAGIGDLTPVERQRMLAAGDRTLPRPISGTVPELFAAQAARTPDAVALLMGATSVTYAELDARANRLAHRLIAAGTGPEVAVAVLMERSADLVVALLAVLKAGGAYVPLLPSHPADRLAWITGQAGAAVLLADADPEFPHDATVLVHRDESGPDHDPGVRPHADNLAYVMHTSGSTGRPKGVAVRHRDIAALAADHRWAGGAHDRVLCRSPHAFDASTYELWVPLLRGGTVVIAPPGEPDVATLARTITDGRVTSAFLTTALFNLLVEECPEHLAGLREVLTGGEAGSPATMRRFLKSCPDTVLTHVYGPTEATTFATAHPMTDAAALTGDQAPIGTPLDGMRAYVLDRHLQPVPAGVTGELYLAGAGLARGYIGRADLTAERFVADPVRAGERMYRTGDLVRWNAAGEIVFVGRADGQVKLRGFRIEPGEVEAALAAHHDVGQSVVMVREDRPGDRRLIGYVTPGRAGRPVDAAEVRAYAARHLPEFMVPSVVVPLDTLPLTSNGKVDRAALPAPDPASPHGTGRAPRSGPEEILCGLFADLLGVATAGPDDDFFALGGHSLLAVRLTSRVRTALGVEIAVRDVFTATTPARLATLIATAGGATRPALTAAPRPARLPQSPAQRRLWFLHQLEGPSATYNMPVVLRLHGELDRAALRAALDDLAARHETLRTVFADVDGVAVQRILDPAAGRLPLTTVRVSAADLEQALAGAAAHRFDLAAGAPVRAWLFELGAQEHVLAVVMHHIAGDGWSLAPLLRDLGQAYTARTGGSGARRAPLPVQYADYTIWQEELLGSAADPGSLISTQTAYWRAALSGVPAELDLPYDRTRPAVPSHAGGHVPFTVGPESHRALLALARRQDVTLHVVLQAAFAVLLHRLGAGDDVPIGTPVAGRADEALDDLVGFFVNTLVLRADLSGDPAFTELLARVRETALDGYAHQDVPFDHLVEELAPDRSLSRQPLFQVMCVLQNNAGGDHDFGGLRVTTEPAGLPVAKFDLTVTFVEQTGHPDGPAGLTGVLEYATDLFDRATAELLTARLLRVVEAVAAAPERRIGQVDVLTPAEREQVLVTWNDTRAPVRAGTFGELFAAQVARTPDATAVIGDDVTLTYAELDARANALARWLIGRGAGPEDIVALAFPRSVDWIVAILAVTQAGAAFLPVDPSYPDSRIRYMIGDARPAMLLTVDATADGLPDLDVPLVRLESVDLSGPATGPVSDADRVRPLTLDNTAYVIYTSGSTGRPKGVVVSHAGLAALAATTAGRYGIDQDTRILQFASPSFDATVLEICPALFSGATLVVPSAARLTVGPPLEATIAEHGVTQVMLPPTALAVLSGDALAGVTTLTVAGEAPAAEVVDRWSAGRKLFNAYGPTEITVCATISRPLSAGVHPAPIGGPNLNTRLYVLDDRLRPVPPGVAGELYVAGDGVARGYLRRPALTAERFVACPWGGAGERMYRTGDLVRWDRDGQLVFLGRTDDQVKIRGFRIELGEVSRVTAGHPDVLQAVAVAREDRAGDKRLVAYVTPVPGRDPDPVAVREHVAAELPTHMVPVVVVLDALPLTSNGKVDKAALPAPATTTDPGRAPRDAREQALCRLFAEELGVPAVGIDDDFFALGGYSLLATRLAARIRTDLGMDVSVRDIFLCRTVAALSGAVRPAGDDMRADLQLDPSIIIGTGEHEPENILLTGATGFLGSFLLTELLRAHPSARIVCPVRAGSQAAATARIESSLRRYRLWDDQIRDRVTAWPADLEKPRLGLTDARYEELAATVDVIYHNGARVHLADPYQRMRATNVAATVDVIRLAAPRGVPLHYVSTCSVLYSTADAPELLTEDRHVPLDHVPDNGYIQTKWVAEELVREAGRRGLPVAVYRPGRISGAVTTGATGEGDAFWNQIRACVEVGAAPDGGRLATVDLVPVDYVAAALVRLSRTAPLDGTAYHLVNPVHTSSAAVYAAVRAAGYPLRSLSAAAWVAEVTEAARTAGPGSSLPGTALLHSGSTGEAGAEPRFGDANAPRELAGSGIECPVIDPDILERYVRFFAATGFLPAPPSHPLSPSPVSPSSPLSLEERS</sequence>
<dbReference type="Gene3D" id="3.30.559.10">
    <property type="entry name" value="Chloramphenicol acetyltransferase-like domain"/>
    <property type="match status" value="3"/>
</dbReference>
<dbReference type="Gene3D" id="3.40.50.12780">
    <property type="entry name" value="N-terminal domain of ligase-like"/>
    <property type="match status" value="2"/>
</dbReference>
<dbReference type="InterPro" id="IPR036736">
    <property type="entry name" value="ACP-like_sf"/>
</dbReference>
<dbReference type="PANTHER" id="PTHR45527">
    <property type="entry name" value="NONRIBOSOMAL PEPTIDE SYNTHETASE"/>
    <property type="match status" value="1"/>
</dbReference>
<dbReference type="CDD" id="cd05235">
    <property type="entry name" value="SDR_e1"/>
    <property type="match status" value="1"/>
</dbReference>
<dbReference type="PROSITE" id="PS00012">
    <property type="entry name" value="PHOSPHOPANTETHEINE"/>
    <property type="match status" value="2"/>
</dbReference>
<dbReference type="NCBIfam" id="NF003417">
    <property type="entry name" value="PRK04813.1"/>
    <property type="match status" value="3"/>
</dbReference>
<dbReference type="InterPro" id="IPR010071">
    <property type="entry name" value="AA_adenyl_dom"/>
</dbReference>
<dbReference type="SMART" id="SM00823">
    <property type="entry name" value="PKS_PP"/>
    <property type="match status" value="3"/>
</dbReference>
<dbReference type="Pfam" id="PF13193">
    <property type="entry name" value="AMP-binding_C"/>
    <property type="match status" value="3"/>
</dbReference>
<dbReference type="InterPro" id="IPR020806">
    <property type="entry name" value="PKS_PP-bd"/>
</dbReference>
<feature type="domain" description="Carrier" evidence="6">
    <location>
        <begin position="950"/>
        <end position="1025"/>
    </location>
</feature>
<dbReference type="InterPro" id="IPR000873">
    <property type="entry name" value="AMP-dep_synth/lig_dom"/>
</dbReference>
<dbReference type="InterPro" id="IPR013120">
    <property type="entry name" value="FAR_NAD-bd"/>
</dbReference>
<dbReference type="SUPFAM" id="SSF51735">
    <property type="entry name" value="NAD(P)-binding Rossmann-fold domains"/>
    <property type="match status" value="1"/>
</dbReference>
<dbReference type="NCBIfam" id="TIGR01746">
    <property type="entry name" value="Thioester-redct"/>
    <property type="match status" value="1"/>
</dbReference>
<dbReference type="CDD" id="cd19540">
    <property type="entry name" value="LCL_NRPS-like"/>
    <property type="match status" value="3"/>
</dbReference>
<evidence type="ECO:0000313" key="7">
    <source>
        <dbReference type="EMBL" id="MDI6104007.1"/>
    </source>
</evidence>
<evidence type="ECO:0000259" key="6">
    <source>
        <dbReference type="PROSITE" id="PS50075"/>
    </source>
</evidence>
<evidence type="ECO:0000256" key="2">
    <source>
        <dbReference type="ARBA" id="ARBA00022450"/>
    </source>
</evidence>
<proteinExistence type="predicted"/>
<dbReference type="Pfam" id="PF00668">
    <property type="entry name" value="Condensation"/>
    <property type="match status" value="3"/>
</dbReference>
<dbReference type="InterPro" id="IPR045851">
    <property type="entry name" value="AMP-bd_C_sf"/>
</dbReference>
<dbReference type="SUPFAM" id="SSF56801">
    <property type="entry name" value="Acetyl-CoA synthetase-like"/>
    <property type="match status" value="3"/>
</dbReference>
<dbReference type="InterPro" id="IPR010080">
    <property type="entry name" value="Thioester_reductase-like_dom"/>
</dbReference>
<keyword evidence="3" id="KW-0597">Phosphoprotein</keyword>
<dbReference type="Proteomes" id="UP001241758">
    <property type="component" value="Unassembled WGS sequence"/>
</dbReference>
<dbReference type="CDD" id="cd17643">
    <property type="entry name" value="A_NRPS_Cytc1-like"/>
    <property type="match status" value="1"/>
</dbReference>
<feature type="region of interest" description="Disordered" evidence="5">
    <location>
        <begin position="1981"/>
        <end position="2005"/>
    </location>
</feature>
<gene>
    <name evidence="7" type="ORF">QLQ12_36000</name>
</gene>
<keyword evidence="8" id="KW-1185">Reference proteome</keyword>
<feature type="compositionally biased region" description="Pro residues" evidence="5">
    <location>
        <begin position="3516"/>
        <end position="3530"/>
    </location>
</feature>
<evidence type="ECO:0000256" key="1">
    <source>
        <dbReference type="ARBA" id="ARBA00001957"/>
    </source>
</evidence>
<feature type="region of interest" description="Disordered" evidence="5">
    <location>
        <begin position="3451"/>
        <end position="3484"/>
    </location>
</feature>
<feature type="region of interest" description="Disordered" evidence="5">
    <location>
        <begin position="3516"/>
        <end position="3540"/>
    </location>
</feature>
<dbReference type="InterPro" id="IPR001242">
    <property type="entry name" value="Condensation_dom"/>
</dbReference>
<protein>
    <submittedName>
        <fullName evidence="7">Amino acid adenylation domain-containing protein</fullName>
    </submittedName>
</protein>
<dbReference type="PROSITE" id="PS00455">
    <property type="entry name" value="AMP_BINDING"/>
    <property type="match status" value="3"/>
</dbReference>
<comment type="caution">
    <text evidence="7">The sequence shown here is derived from an EMBL/GenBank/DDBJ whole genome shotgun (WGS) entry which is preliminary data.</text>
</comment>
<dbReference type="InterPro" id="IPR009081">
    <property type="entry name" value="PP-bd_ACP"/>
</dbReference>
<dbReference type="Pfam" id="PF00550">
    <property type="entry name" value="PP-binding"/>
    <property type="match status" value="3"/>
</dbReference>
<dbReference type="SUPFAM" id="SSF52777">
    <property type="entry name" value="CoA-dependent acyltransferases"/>
    <property type="match status" value="6"/>
</dbReference>
<dbReference type="InterPro" id="IPR020845">
    <property type="entry name" value="AMP-binding_CS"/>
</dbReference>
<evidence type="ECO:0000256" key="5">
    <source>
        <dbReference type="SAM" id="MobiDB-lite"/>
    </source>
</evidence>
<dbReference type="Gene3D" id="3.40.50.980">
    <property type="match status" value="2"/>
</dbReference>
<dbReference type="InterPro" id="IPR023213">
    <property type="entry name" value="CAT-like_dom_sf"/>
</dbReference>
<name>A0ABT6WW85_9ACTN</name>
<keyword evidence="2" id="KW-0596">Phosphopantetheine</keyword>